<reference evidence="8" key="1">
    <citation type="submission" date="2022-03" db="EMBL/GenBank/DDBJ databases">
        <title>Description of Abyssus ytuae gen. nov., sp. nov., a novel member of the family Flavobacteriaceae isolated from the sediment of Mariana Trench.</title>
        <authorList>
            <person name="Zhang J."/>
            <person name="Xu X."/>
        </authorList>
    </citation>
    <scope>NUCLEOTIDE SEQUENCE</scope>
    <source>
        <strain evidence="8">MT3330</strain>
    </source>
</reference>
<evidence type="ECO:0000259" key="6">
    <source>
        <dbReference type="Pfam" id="PF07980"/>
    </source>
</evidence>
<dbReference type="AlphaFoldDB" id="A0A9E6ZNZ0"/>
<feature type="domain" description="SusD-like N-terminal" evidence="7">
    <location>
        <begin position="100"/>
        <end position="229"/>
    </location>
</feature>
<dbReference type="Pfam" id="PF14322">
    <property type="entry name" value="SusD-like_3"/>
    <property type="match status" value="1"/>
</dbReference>
<evidence type="ECO:0000256" key="4">
    <source>
        <dbReference type="ARBA" id="ARBA00023136"/>
    </source>
</evidence>
<dbReference type="Gene3D" id="1.25.40.390">
    <property type="match status" value="1"/>
</dbReference>
<evidence type="ECO:0000256" key="5">
    <source>
        <dbReference type="ARBA" id="ARBA00023237"/>
    </source>
</evidence>
<dbReference type="Proteomes" id="UP000831290">
    <property type="component" value="Chromosome"/>
</dbReference>
<keyword evidence="3" id="KW-0732">Signal</keyword>
<feature type="domain" description="RagB/SusD" evidence="6">
    <location>
        <begin position="275"/>
        <end position="530"/>
    </location>
</feature>
<evidence type="ECO:0000256" key="2">
    <source>
        <dbReference type="ARBA" id="ARBA00006275"/>
    </source>
</evidence>
<dbReference type="GO" id="GO:0009279">
    <property type="term" value="C:cell outer membrane"/>
    <property type="evidence" value="ECO:0007669"/>
    <property type="project" value="UniProtKB-SubCell"/>
</dbReference>
<evidence type="ECO:0000259" key="7">
    <source>
        <dbReference type="Pfam" id="PF14322"/>
    </source>
</evidence>
<dbReference type="InterPro" id="IPR012944">
    <property type="entry name" value="SusD_RagB_dom"/>
</dbReference>
<evidence type="ECO:0000313" key="9">
    <source>
        <dbReference type="Proteomes" id="UP000831290"/>
    </source>
</evidence>
<comment type="similarity">
    <text evidence="2">Belongs to the SusD family.</text>
</comment>
<dbReference type="EMBL" id="CP094358">
    <property type="protein sequence ID" value="UOB17850.1"/>
    <property type="molecule type" value="Genomic_DNA"/>
</dbReference>
<dbReference type="InterPro" id="IPR011990">
    <property type="entry name" value="TPR-like_helical_dom_sf"/>
</dbReference>
<proteinExistence type="inferred from homology"/>
<dbReference type="KEGG" id="fbm:MQE35_00795"/>
<organism evidence="8 9">
    <name type="scientific">Abyssalbus ytuae</name>
    <dbReference type="NCBI Taxonomy" id="2926907"/>
    <lineage>
        <taxon>Bacteria</taxon>
        <taxon>Pseudomonadati</taxon>
        <taxon>Bacteroidota</taxon>
        <taxon>Flavobacteriia</taxon>
        <taxon>Flavobacteriales</taxon>
        <taxon>Flavobacteriaceae</taxon>
        <taxon>Abyssalbus</taxon>
    </lineage>
</organism>
<comment type="subcellular location">
    <subcellularLocation>
        <location evidence="1">Cell outer membrane</location>
    </subcellularLocation>
</comment>
<keyword evidence="5" id="KW-0998">Cell outer membrane</keyword>
<gene>
    <name evidence="8" type="ORF">MQE35_00795</name>
</gene>
<evidence type="ECO:0000256" key="1">
    <source>
        <dbReference type="ARBA" id="ARBA00004442"/>
    </source>
</evidence>
<keyword evidence="4" id="KW-0472">Membrane</keyword>
<dbReference type="SUPFAM" id="SSF48452">
    <property type="entry name" value="TPR-like"/>
    <property type="match status" value="1"/>
</dbReference>
<evidence type="ECO:0000313" key="8">
    <source>
        <dbReference type="EMBL" id="UOB17850.1"/>
    </source>
</evidence>
<dbReference type="Pfam" id="PF07980">
    <property type="entry name" value="SusD_RagB"/>
    <property type="match status" value="1"/>
</dbReference>
<protein>
    <submittedName>
        <fullName evidence="8">RagB/SusD family nutrient uptake outer membrane protein</fullName>
    </submittedName>
</protein>
<evidence type="ECO:0000256" key="3">
    <source>
        <dbReference type="ARBA" id="ARBA00022729"/>
    </source>
</evidence>
<keyword evidence="9" id="KW-1185">Reference proteome</keyword>
<accession>A0A9E6ZNZ0</accession>
<sequence length="530" mass="60065">MKMFYTKYIRTGLILLLGIIITSLNSCINLEEEVYSEITEDSFIPAEEDIIASSASAYTPLRYIMSWQGLFDLQEEPADIFVTPTRPNGWDDGGTYKRMHFHTWNETQWQPRNTWLTCFNGINNSNRVVAQIESGALPVTGEQANSVIAEMRAVRALYYSILLDTHGNVPVLTDFSDEIPQQKSRSEVYEFIISELTEVIPELSETVDQRTYGRLTKWGAYQLLARIYLNAEVYIGTAQWENCIEACNQIINSGNYTLDPSYSNIFTTENQTSPEIVFSVPYDYIYATGWNQHMKMLLPSHRDVFNMQAQPWGGSSCNPQIIDSYQEGDHRLENTWLMGDQLDADTGEVLFTLRKEMPGIYGCDATDGFRCNKYSVETGATGSLSNDFPYFRYTDVLMMKAESLLRTGNSTEAAELVSEVRMRSFDTPTDAIVTGTELEGDTTVNYGTLAEDGSIANPGDQSPVPFGRFLDELAWEFAGEARRRTDLIRFGVYQTKSWYNHEPQGIHTTLFPIGLEELNTNNNLQQNPGY</sequence>
<dbReference type="RefSeq" id="WP_255843624.1">
    <property type="nucleotide sequence ID" value="NZ_CP094358.1"/>
</dbReference>
<dbReference type="InterPro" id="IPR033985">
    <property type="entry name" value="SusD-like_N"/>
</dbReference>
<name>A0A9E6ZNZ0_9FLAO</name>